<dbReference type="Proteomes" id="UP000053989">
    <property type="component" value="Unassembled WGS sequence"/>
</dbReference>
<evidence type="ECO:0000313" key="2">
    <source>
        <dbReference type="EMBL" id="KIM64845.1"/>
    </source>
</evidence>
<feature type="chain" id="PRO_5002163604" evidence="1">
    <location>
        <begin position="19"/>
        <end position="105"/>
    </location>
</feature>
<accession>A0A0C3DW93</accession>
<feature type="signal peptide" evidence="1">
    <location>
        <begin position="1"/>
        <end position="18"/>
    </location>
</feature>
<gene>
    <name evidence="2" type="ORF">SCLCIDRAFT_597350</name>
</gene>
<name>A0A0C3DW93_9AGAM</name>
<dbReference type="AlphaFoldDB" id="A0A0C3DW93"/>
<dbReference type="HOGENOM" id="CLU_2238203_0_0_1"/>
<keyword evidence="3" id="KW-1185">Reference proteome</keyword>
<keyword evidence="1" id="KW-0732">Signal</keyword>
<dbReference type="InParanoid" id="A0A0C3DW93"/>
<reference evidence="2 3" key="1">
    <citation type="submission" date="2014-04" db="EMBL/GenBank/DDBJ databases">
        <authorList>
            <consortium name="DOE Joint Genome Institute"/>
            <person name="Kuo A."/>
            <person name="Kohler A."/>
            <person name="Nagy L.G."/>
            <person name="Floudas D."/>
            <person name="Copeland A."/>
            <person name="Barry K.W."/>
            <person name="Cichocki N."/>
            <person name="Veneault-Fourrey C."/>
            <person name="LaButti K."/>
            <person name="Lindquist E.A."/>
            <person name="Lipzen A."/>
            <person name="Lundell T."/>
            <person name="Morin E."/>
            <person name="Murat C."/>
            <person name="Sun H."/>
            <person name="Tunlid A."/>
            <person name="Henrissat B."/>
            <person name="Grigoriev I.V."/>
            <person name="Hibbett D.S."/>
            <person name="Martin F."/>
            <person name="Nordberg H.P."/>
            <person name="Cantor M.N."/>
            <person name="Hua S.X."/>
        </authorList>
    </citation>
    <scope>NUCLEOTIDE SEQUENCE [LARGE SCALE GENOMIC DNA]</scope>
    <source>
        <strain evidence="2 3">Foug A</strain>
    </source>
</reference>
<proteinExistence type="predicted"/>
<protein>
    <submittedName>
        <fullName evidence="2">Uncharacterized protein</fullName>
    </submittedName>
</protein>
<evidence type="ECO:0000256" key="1">
    <source>
        <dbReference type="SAM" id="SignalP"/>
    </source>
</evidence>
<organism evidence="2 3">
    <name type="scientific">Scleroderma citrinum Foug A</name>
    <dbReference type="NCBI Taxonomy" id="1036808"/>
    <lineage>
        <taxon>Eukaryota</taxon>
        <taxon>Fungi</taxon>
        <taxon>Dikarya</taxon>
        <taxon>Basidiomycota</taxon>
        <taxon>Agaricomycotina</taxon>
        <taxon>Agaricomycetes</taxon>
        <taxon>Agaricomycetidae</taxon>
        <taxon>Boletales</taxon>
        <taxon>Sclerodermatineae</taxon>
        <taxon>Sclerodermataceae</taxon>
        <taxon>Scleroderma</taxon>
    </lineage>
</organism>
<reference evidence="3" key="2">
    <citation type="submission" date="2015-01" db="EMBL/GenBank/DDBJ databases">
        <title>Evolutionary Origins and Diversification of the Mycorrhizal Mutualists.</title>
        <authorList>
            <consortium name="DOE Joint Genome Institute"/>
            <consortium name="Mycorrhizal Genomics Consortium"/>
            <person name="Kohler A."/>
            <person name="Kuo A."/>
            <person name="Nagy L.G."/>
            <person name="Floudas D."/>
            <person name="Copeland A."/>
            <person name="Barry K.W."/>
            <person name="Cichocki N."/>
            <person name="Veneault-Fourrey C."/>
            <person name="LaButti K."/>
            <person name="Lindquist E.A."/>
            <person name="Lipzen A."/>
            <person name="Lundell T."/>
            <person name="Morin E."/>
            <person name="Murat C."/>
            <person name="Riley R."/>
            <person name="Ohm R."/>
            <person name="Sun H."/>
            <person name="Tunlid A."/>
            <person name="Henrissat B."/>
            <person name="Grigoriev I.V."/>
            <person name="Hibbett D.S."/>
            <person name="Martin F."/>
        </authorList>
    </citation>
    <scope>NUCLEOTIDE SEQUENCE [LARGE SCALE GENOMIC DNA]</scope>
    <source>
        <strain evidence="3">Foug A</strain>
    </source>
</reference>
<evidence type="ECO:0000313" key="3">
    <source>
        <dbReference type="Proteomes" id="UP000053989"/>
    </source>
</evidence>
<dbReference type="EMBL" id="KN822026">
    <property type="protein sequence ID" value="KIM64845.1"/>
    <property type="molecule type" value="Genomic_DNA"/>
</dbReference>
<sequence>MLLHSLNLSLSLCGLLQRANLSFMIVSQRRRNVLLQMSRNPAVEITPVAHKLCLYRSGTSSSIVINMHEAPRCTLTCTKEDPYRGQRFILDTGTWSSIIDGAQIT</sequence>